<evidence type="ECO:0000313" key="2">
    <source>
        <dbReference type="Proteomes" id="UP000789707"/>
    </source>
</evidence>
<keyword evidence="2" id="KW-1185">Reference proteome</keyword>
<proteinExistence type="predicted"/>
<evidence type="ECO:0008006" key="3">
    <source>
        <dbReference type="Google" id="ProtNLM"/>
    </source>
</evidence>
<dbReference type="EMBL" id="CAKKNS010000010">
    <property type="protein sequence ID" value="CAH0417467.1"/>
    <property type="molecule type" value="Genomic_DNA"/>
</dbReference>
<comment type="caution">
    <text evidence="1">The sequence shown here is derived from an EMBL/GenBank/DDBJ whole genome shotgun (WGS) entry which is preliminary data.</text>
</comment>
<sequence>MNRGSFKFGDLTSESINAVITQWPEIPIPERKILINDSPIGIDRALLFDRNAYENRKFELIIAIRGNNRQENLDKLITTLSTGRYVDAVFYFDPNYTYQITLTDVVDVKRPLIMSEYREYGLKFSAAPYKYFNDVPDINIGTDSVTIVNPTAYNALPYIKLIGSGNINLKINGINYSFTGVQGLIELDSSLQNVWRTDGVTLINENAKMSRSKFPILNSGTNTISISTGTGIIKPKWRSL</sequence>
<dbReference type="Proteomes" id="UP000789707">
    <property type="component" value="Unassembled WGS sequence"/>
</dbReference>
<reference evidence="1 2" key="1">
    <citation type="submission" date="2021-11" db="EMBL/GenBank/DDBJ databases">
        <authorList>
            <person name="Depoorter E."/>
        </authorList>
    </citation>
    <scope>NUCLEOTIDE SEQUENCE [LARGE SCALE GENOMIC DNA]</scope>
    <source>
        <strain evidence="1 2">LMG 24289</strain>
    </source>
</reference>
<dbReference type="RefSeq" id="WP_230097489.1">
    <property type="nucleotide sequence ID" value="NZ_CAKKNS010000010.1"/>
</dbReference>
<gene>
    <name evidence="1" type="ORF">WFA24289_01808</name>
</gene>
<accession>A0ABM8Z7R8</accession>
<evidence type="ECO:0000313" key="1">
    <source>
        <dbReference type="EMBL" id="CAH0417467.1"/>
    </source>
</evidence>
<protein>
    <recommendedName>
        <fullName evidence="3">Phage tail protein</fullName>
    </recommendedName>
</protein>
<name>A0ABM8Z7R8_9LACO</name>
<dbReference type="Gene3D" id="2.40.30.200">
    <property type="match status" value="1"/>
</dbReference>
<organism evidence="1 2">
    <name type="scientific">Periweissella fabaria</name>
    <dbReference type="NCBI Taxonomy" id="546157"/>
    <lineage>
        <taxon>Bacteria</taxon>
        <taxon>Bacillati</taxon>
        <taxon>Bacillota</taxon>
        <taxon>Bacilli</taxon>
        <taxon>Lactobacillales</taxon>
        <taxon>Lactobacillaceae</taxon>
        <taxon>Periweissella</taxon>
    </lineage>
</organism>